<feature type="region of interest" description="Disordered" evidence="1">
    <location>
        <begin position="52"/>
        <end position="120"/>
    </location>
</feature>
<gene>
    <name evidence="2" type="primary">KRTAP18.9s</name>
</gene>
<protein>
    <submittedName>
        <fullName evidence="2">Functionless protein</fullName>
    </submittedName>
</protein>
<sequence>MAASTMSIRSSAYSDSWQVDDCPESCCEPPCCATSCCAPAPCLTLVCTPVSRVSSPCCQGQPGSGPTSLPVLGPPSPPSLSTAQHRRSSPSHSRPAPGSQMLTGSSLTSPPGRRALASPHGASWLQTTTLRWSLVAGWGR</sequence>
<proteinExistence type="evidence at transcript level"/>
<accession>Q76LM8</accession>
<dbReference type="EMBL" id="AB076357">
    <property type="protein sequence ID" value="BAD01544.1"/>
    <property type="molecule type" value="mRNA"/>
</dbReference>
<evidence type="ECO:0000313" key="2">
    <source>
        <dbReference type="EMBL" id="BAD01544.1"/>
    </source>
</evidence>
<organism evidence="2">
    <name type="scientific">Homo sapiens</name>
    <name type="common">Human</name>
    <dbReference type="NCBI Taxonomy" id="9606"/>
    <lineage>
        <taxon>Eukaryota</taxon>
        <taxon>Metazoa</taxon>
        <taxon>Chordata</taxon>
        <taxon>Craniata</taxon>
        <taxon>Vertebrata</taxon>
        <taxon>Euteleostomi</taxon>
        <taxon>Mammalia</taxon>
        <taxon>Eutheria</taxon>
        <taxon>Euarchontoglires</taxon>
        <taxon>Primates</taxon>
        <taxon>Haplorrhini</taxon>
        <taxon>Catarrhini</taxon>
        <taxon>Hominidae</taxon>
        <taxon>Homo</taxon>
    </lineage>
</organism>
<reference evidence="2" key="1">
    <citation type="journal article" date="2004" name="Genomics">
        <title>A cluster of 21 keratin-associated protein genes within introns of another gene on human chromosome 21q22.3.</title>
        <authorList>
            <person name="Shibuya K."/>
            <person name="Obayashi I."/>
            <person name="Asakawa S."/>
            <person name="Minoshima S."/>
            <person name="Kudoh J."/>
            <person name="Shimizu N."/>
        </authorList>
    </citation>
    <scope>NUCLEOTIDE SEQUENCE</scope>
    <source>
        <tissue evidence="2">Hair roots</tissue>
    </source>
</reference>
<feature type="non-terminal residue" evidence="2">
    <location>
        <position position="140"/>
    </location>
</feature>
<feature type="compositionally biased region" description="Polar residues" evidence="1">
    <location>
        <begin position="100"/>
        <end position="109"/>
    </location>
</feature>
<name>Q76LM8_HUMAN</name>
<dbReference type="AlphaFoldDB" id="Q76LM8"/>
<evidence type="ECO:0000256" key="1">
    <source>
        <dbReference type="SAM" id="MobiDB-lite"/>
    </source>
</evidence>
<dbReference type="PeptideAtlas" id="Q76LM8"/>